<dbReference type="InterPro" id="IPR008927">
    <property type="entry name" value="6-PGluconate_DH-like_C_sf"/>
</dbReference>
<comment type="pathway">
    <text evidence="2">Amino-acid biosynthesis; L-proline biosynthesis; L-proline from L-glutamate 5-semialdehyde: step 1/1.</text>
</comment>
<keyword evidence="2" id="KW-0521">NADP</keyword>
<dbReference type="PIRSF" id="PIRSF000193">
    <property type="entry name" value="Pyrrol-5-carb_rd"/>
    <property type="match status" value="1"/>
</dbReference>
<gene>
    <name evidence="7" type="primary">proC_4</name>
    <name evidence="2" type="synonym">proC</name>
    <name evidence="7" type="ORF">BACCIP111883_02653</name>
</gene>
<keyword evidence="2" id="KW-0641">Proline biosynthesis</keyword>
<dbReference type="NCBIfam" id="TIGR00112">
    <property type="entry name" value="proC"/>
    <property type="match status" value="1"/>
</dbReference>
<reference evidence="7 8" key="1">
    <citation type="submission" date="2021-10" db="EMBL/GenBank/DDBJ databases">
        <authorList>
            <person name="Criscuolo A."/>
        </authorList>
    </citation>
    <scope>NUCLEOTIDE SEQUENCE [LARGE SCALE GENOMIC DNA]</scope>
    <source>
        <strain evidence="8">CIP 111883</strain>
    </source>
</reference>
<dbReference type="Pfam" id="PF14748">
    <property type="entry name" value="P5CR_dimer"/>
    <property type="match status" value="1"/>
</dbReference>
<dbReference type="SUPFAM" id="SSF51735">
    <property type="entry name" value="NAD(P)-binding Rossmann-fold domains"/>
    <property type="match status" value="1"/>
</dbReference>
<protein>
    <recommendedName>
        <fullName evidence="2 3">Pyrroline-5-carboxylate reductase</fullName>
        <shortName evidence="2">P5C reductase</shortName>
        <shortName evidence="2">P5CR</shortName>
        <ecNumber evidence="2 3">1.5.1.2</ecNumber>
    </recommendedName>
    <alternativeName>
        <fullName evidence="2">PCA reductase</fullName>
    </alternativeName>
</protein>
<evidence type="ECO:0000259" key="5">
    <source>
        <dbReference type="Pfam" id="PF03807"/>
    </source>
</evidence>
<dbReference type="GO" id="GO:0004735">
    <property type="term" value="F:pyrroline-5-carboxylate reductase activity"/>
    <property type="evidence" value="ECO:0007669"/>
    <property type="project" value="UniProtKB-EC"/>
</dbReference>
<dbReference type="RefSeq" id="WP_399207686.1">
    <property type="nucleotide sequence ID" value="NZ_CAKJTJ010000014.1"/>
</dbReference>
<feature type="domain" description="Pyrroline-5-carboxylate reductase dimerisation" evidence="6">
    <location>
        <begin position="165"/>
        <end position="268"/>
    </location>
</feature>
<dbReference type="InterPro" id="IPR029036">
    <property type="entry name" value="P5CR_dimer"/>
</dbReference>
<name>A0ABM8YPP7_9BACI</name>
<keyword evidence="8" id="KW-1185">Reference proteome</keyword>
<dbReference type="PANTHER" id="PTHR11645:SF49">
    <property type="entry name" value="PYRROLINE-5-CARBOXYLATE REDUCTASE 1"/>
    <property type="match status" value="1"/>
</dbReference>
<dbReference type="Pfam" id="PF03807">
    <property type="entry name" value="F420_oxidored"/>
    <property type="match status" value="1"/>
</dbReference>
<comment type="caution">
    <text evidence="7">The sequence shown here is derived from an EMBL/GenBank/DDBJ whole genome shotgun (WGS) entry which is preliminary data.</text>
</comment>
<dbReference type="InterPro" id="IPR036291">
    <property type="entry name" value="NAD(P)-bd_dom_sf"/>
</dbReference>
<comment type="function">
    <text evidence="2">Catalyzes the reduction of 1-pyrroline-5-carboxylate (PCA) to L-proline.</text>
</comment>
<dbReference type="SUPFAM" id="SSF48179">
    <property type="entry name" value="6-phosphogluconate dehydrogenase C-terminal domain-like"/>
    <property type="match status" value="1"/>
</dbReference>
<comment type="similarity">
    <text evidence="1 2">Belongs to the pyrroline-5-carboxylate reductase family.</text>
</comment>
<proteinExistence type="inferred from homology"/>
<dbReference type="Gene3D" id="3.40.50.720">
    <property type="entry name" value="NAD(P)-binding Rossmann-like Domain"/>
    <property type="match status" value="1"/>
</dbReference>
<dbReference type="HAMAP" id="MF_01925">
    <property type="entry name" value="P5C_reductase"/>
    <property type="match status" value="1"/>
</dbReference>
<feature type="domain" description="Pyrroline-5-carboxylate reductase catalytic N-terminal" evidence="5">
    <location>
        <begin position="7"/>
        <end position="102"/>
    </location>
</feature>
<sequence>MLKDKVIGFIGAGSMAEAMISGIVSSEIIPSENIVVSNRSNKNRLYELENKYRVRGVMKKDLLIEGLDIIVLAMKPKDIEKALVTLKDNIRPHQLVLSVIAGITTDYLEEGLASGQPVIRVMPNTSSMIGESATAISSGKYVSSNHVIDTRLILETIGRVYTIDENQMDVFTGVAGSGPAYFYYLMEHMEKTAKEAGLDEELTRDVVAQTILGAAKMMQEKQEEPSSLRKKVTSPNGTTAAGLEALSENGGGTAISAAIKGATERSKEISAEKARELVLY</sequence>
<organism evidence="7 8">
    <name type="scientific">Sutcliffiella rhizosphaerae</name>
    <dbReference type="NCBI Taxonomy" id="2880967"/>
    <lineage>
        <taxon>Bacteria</taxon>
        <taxon>Bacillati</taxon>
        <taxon>Bacillota</taxon>
        <taxon>Bacilli</taxon>
        <taxon>Bacillales</taxon>
        <taxon>Bacillaceae</taxon>
        <taxon>Sutcliffiella</taxon>
    </lineage>
</organism>
<keyword evidence="2" id="KW-0028">Amino-acid biosynthesis</keyword>
<dbReference type="PANTHER" id="PTHR11645">
    <property type="entry name" value="PYRROLINE-5-CARBOXYLATE REDUCTASE"/>
    <property type="match status" value="1"/>
</dbReference>
<dbReference type="Gene3D" id="1.10.3730.10">
    <property type="entry name" value="ProC C-terminal domain-like"/>
    <property type="match status" value="1"/>
</dbReference>
<keyword evidence="2" id="KW-0963">Cytoplasm</keyword>
<evidence type="ECO:0000256" key="4">
    <source>
        <dbReference type="SAM" id="MobiDB-lite"/>
    </source>
</evidence>
<evidence type="ECO:0000256" key="3">
    <source>
        <dbReference type="NCBIfam" id="TIGR00112"/>
    </source>
</evidence>
<evidence type="ECO:0000256" key="2">
    <source>
        <dbReference type="HAMAP-Rule" id="MF_01925"/>
    </source>
</evidence>
<dbReference type="InterPro" id="IPR028939">
    <property type="entry name" value="P5C_Rdtase_cat_N"/>
</dbReference>
<comment type="subcellular location">
    <subcellularLocation>
        <location evidence="2">Cytoplasm</location>
    </subcellularLocation>
</comment>
<comment type="catalytic activity">
    <reaction evidence="2">
        <text>L-proline + NAD(+) = (S)-1-pyrroline-5-carboxylate + NADH + 2 H(+)</text>
        <dbReference type="Rhea" id="RHEA:14105"/>
        <dbReference type="ChEBI" id="CHEBI:15378"/>
        <dbReference type="ChEBI" id="CHEBI:17388"/>
        <dbReference type="ChEBI" id="CHEBI:57540"/>
        <dbReference type="ChEBI" id="CHEBI:57945"/>
        <dbReference type="ChEBI" id="CHEBI:60039"/>
        <dbReference type="EC" id="1.5.1.2"/>
    </reaction>
</comment>
<feature type="region of interest" description="Disordered" evidence="4">
    <location>
        <begin position="219"/>
        <end position="246"/>
    </location>
</feature>
<evidence type="ECO:0000259" key="6">
    <source>
        <dbReference type="Pfam" id="PF14748"/>
    </source>
</evidence>
<comment type="catalytic activity">
    <reaction evidence="2">
        <text>L-proline + NADP(+) = (S)-1-pyrroline-5-carboxylate + NADPH + 2 H(+)</text>
        <dbReference type="Rhea" id="RHEA:14109"/>
        <dbReference type="ChEBI" id="CHEBI:15378"/>
        <dbReference type="ChEBI" id="CHEBI:17388"/>
        <dbReference type="ChEBI" id="CHEBI:57783"/>
        <dbReference type="ChEBI" id="CHEBI:58349"/>
        <dbReference type="ChEBI" id="CHEBI:60039"/>
        <dbReference type="EC" id="1.5.1.2"/>
    </reaction>
</comment>
<evidence type="ECO:0000313" key="7">
    <source>
        <dbReference type="EMBL" id="CAG9621862.1"/>
    </source>
</evidence>
<dbReference type="EMBL" id="CAKJTJ010000014">
    <property type="protein sequence ID" value="CAG9621862.1"/>
    <property type="molecule type" value="Genomic_DNA"/>
</dbReference>
<dbReference type="InterPro" id="IPR000304">
    <property type="entry name" value="Pyrroline-COOH_reductase"/>
</dbReference>
<dbReference type="EC" id="1.5.1.2" evidence="2 3"/>
<evidence type="ECO:0000313" key="8">
    <source>
        <dbReference type="Proteomes" id="UP000789833"/>
    </source>
</evidence>
<evidence type="ECO:0000256" key="1">
    <source>
        <dbReference type="ARBA" id="ARBA00005525"/>
    </source>
</evidence>
<keyword evidence="2 7" id="KW-0560">Oxidoreductase</keyword>
<accession>A0ABM8YPP7</accession>
<dbReference type="Proteomes" id="UP000789833">
    <property type="component" value="Unassembled WGS sequence"/>
</dbReference>